<reference evidence="2" key="2">
    <citation type="journal article" date="2021" name="Genome Biol. Evol.">
        <title>Developing a high-quality reference genome for a parasitic bivalve with doubly uniparental inheritance (Bivalvia: Unionida).</title>
        <authorList>
            <person name="Smith C.H."/>
        </authorList>
    </citation>
    <scope>NUCLEOTIDE SEQUENCE</scope>
    <source>
        <strain evidence="2">CHS0354</strain>
        <tissue evidence="2">Mantle</tissue>
    </source>
</reference>
<keyword evidence="3" id="KW-1185">Reference proteome</keyword>
<reference evidence="2" key="3">
    <citation type="submission" date="2023-05" db="EMBL/GenBank/DDBJ databases">
        <authorList>
            <person name="Smith C.H."/>
        </authorList>
    </citation>
    <scope>NUCLEOTIDE SEQUENCE</scope>
    <source>
        <strain evidence="2">CHS0354</strain>
        <tissue evidence="2">Mantle</tissue>
    </source>
</reference>
<accession>A0AAE0VM56</accession>
<feature type="compositionally biased region" description="Polar residues" evidence="1">
    <location>
        <begin position="1"/>
        <end position="13"/>
    </location>
</feature>
<gene>
    <name evidence="2" type="ORF">CHS0354_038961</name>
</gene>
<evidence type="ECO:0000256" key="1">
    <source>
        <dbReference type="SAM" id="MobiDB-lite"/>
    </source>
</evidence>
<sequence length="324" mass="37684">MQNATPPDTSKVSKCQDHNDDTDIVNVSQRIWLKFNGKPQFQKPIVATIPLPTVPSTEKKVDFYLVDWMNDDRVDIAKTEFHMRENACEFEVDSFSGKSLVALKRERRKNNWMNDIHHYFLENGGMAKECNILIFSDPSAEKTLCVQIVESKRKEEMLNFMSNKGMVPITNAEYGTVIIQYGQIIRIDALGSIRINSDYDTDYRQIKFTQNEQSNRLRFDVDIVDAKNRAVLEFRVDKKQIYVCPFDAKKWLQHQNEPQSVGTESRRLFQTVLDRCLLELIENLAFKAASIHMVQKELFDNVTMSEIEVLLASFHFKRKKISLD</sequence>
<evidence type="ECO:0000313" key="3">
    <source>
        <dbReference type="Proteomes" id="UP001195483"/>
    </source>
</evidence>
<name>A0AAE0VM56_9BIVA</name>
<proteinExistence type="predicted"/>
<reference evidence="2" key="1">
    <citation type="journal article" date="2021" name="Genome Biol. Evol.">
        <title>A High-Quality Reference Genome for a Parasitic Bivalve with Doubly Uniparental Inheritance (Bivalvia: Unionida).</title>
        <authorList>
            <person name="Smith C.H."/>
        </authorList>
    </citation>
    <scope>NUCLEOTIDE SEQUENCE</scope>
    <source>
        <strain evidence="2">CHS0354</strain>
    </source>
</reference>
<evidence type="ECO:0000313" key="2">
    <source>
        <dbReference type="EMBL" id="KAK3583348.1"/>
    </source>
</evidence>
<dbReference type="AlphaFoldDB" id="A0AAE0VM56"/>
<dbReference type="Proteomes" id="UP001195483">
    <property type="component" value="Unassembled WGS sequence"/>
</dbReference>
<protein>
    <submittedName>
        <fullName evidence="2">Uncharacterized protein</fullName>
    </submittedName>
</protein>
<comment type="caution">
    <text evidence="2">The sequence shown here is derived from an EMBL/GenBank/DDBJ whole genome shotgun (WGS) entry which is preliminary data.</text>
</comment>
<organism evidence="2 3">
    <name type="scientific">Potamilus streckersoni</name>
    <dbReference type="NCBI Taxonomy" id="2493646"/>
    <lineage>
        <taxon>Eukaryota</taxon>
        <taxon>Metazoa</taxon>
        <taxon>Spiralia</taxon>
        <taxon>Lophotrochozoa</taxon>
        <taxon>Mollusca</taxon>
        <taxon>Bivalvia</taxon>
        <taxon>Autobranchia</taxon>
        <taxon>Heteroconchia</taxon>
        <taxon>Palaeoheterodonta</taxon>
        <taxon>Unionida</taxon>
        <taxon>Unionoidea</taxon>
        <taxon>Unionidae</taxon>
        <taxon>Ambleminae</taxon>
        <taxon>Lampsilini</taxon>
        <taxon>Potamilus</taxon>
    </lineage>
</organism>
<feature type="region of interest" description="Disordered" evidence="1">
    <location>
        <begin position="1"/>
        <end position="20"/>
    </location>
</feature>
<dbReference type="EMBL" id="JAEAOA010002269">
    <property type="protein sequence ID" value="KAK3583348.1"/>
    <property type="molecule type" value="Genomic_DNA"/>
</dbReference>